<feature type="compositionally biased region" description="Acidic residues" evidence="8">
    <location>
        <begin position="202"/>
        <end position="215"/>
    </location>
</feature>
<dbReference type="PANTHER" id="PTHR13924:SF4">
    <property type="entry name" value="TRANSFORMING ACIDIC COILED-COIL-CONTAINING PROTEIN 3"/>
    <property type="match status" value="1"/>
</dbReference>
<protein>
    <submittedName>
        <fullName evidence="10">Oidioi.mRNA.OKI2018_I69.chr2.g6418.t1.cds</fullName>
    </submittedName>
</protein>
<feature type="region of interest" description="Disordered" evidence="8">
    <location>
        <begin position="1"/>
        <end position="44"/>
    </location>
</feature>
<keyword evidence="4" id="KW-0597">Phosphoprotein</keyword>
<feature type="compositionally biased region" description="Polar residues" evidence="8">
    <location>
        <begin position="401"/>
        <end position="414"/>
    </location>
</feature>
<dbReference type="Pfam" id="PF05010">
    <property type="entry name" value="TACC_C"/>
    <property type="match status" value="1"/>
</dbReference>
<accession>A0ABN7T2Y8</accession>
<dbReference type="InterPro" id="IPR039915">
    <property type="entry name" value="TACC"/>
</dbReference>
<proteinExistence type="inferred from homology"/>
<sequence length="1168" mass="129951">MSKLRAAGVELSDDDMYDSDNEAPQTGPMVEDDPDGVDFDSDDNESNMLAKQMQFTPADSTMVFELNEKRIMEEAIMREKENKSPDGDETALLEGTMCDNTVNMNDTDLLDQTTTGNEFKQPPNPADMTVIDEDDEICIKIKSSAKKFRTPASTSSDRAEDKTIEVGKPNLEETDLGLSETIAGKTVLEVTSGEFEKTEMGFENEEAVTVEEAAPEESNYATALTTPVVEASPLHEVTEKPKEEAPVETSAFPAAEEAPEPPKPEEDEEIPPPAKGTYTMDFDKFDDPNFNPFATSKTAMRNSPEPQEDIPVPKGSYSVDYDKFDDPNFNPFESKKAMQNSPTPENQPNTSISTGKPSFSSHLEKKIIQEANKTIEITAKPEEVTPAKSESEKENNHSSEDLPSSENVNTTVTIAQADEIETQSQEFKLESASTETQEEPESLPQPLTRTLSLGDKTQEDQSLHSVIEPATESVMETSAMSVDEEVANISQEAEAMDVDNDELQLPKGAYSMDFDKIDDPNFNPFESKKAMQNSPTPDETPLPPKGAYTVDLDKFDDPNFNPFESKRAMANSPVEKAPVKETEPAQESVSEPQAAPVEAAIPDPALNRTSTPDNTEDPAVLKEMDKTFSPVKEAPTAEALSTEDLDELNQTFTPPKELSPPKPKPKEPTPEPPATEDDAPLPAKGAYSIDFDKFDDPNFNPFESKKAMSNSPTPAEDEIKPKSGAYTMDFDKFDDPNFNPFESKGPKMANSPPPSEAKKEEKESEAAPANDEEERAPPKLGQNRKKVSPKVIKPKALKPKVQAEPEPKPEEEETPLPAKGAYNIDFDKFDDPNFNPFETKKAMRNSPELDKTIEPEPEKEPELEKLDEQMADPDYNPFETKSGVRNSPSPVLAKPKTSGYTMDFDKFDDPNFNPFETKKGLSNVEVSPEEVSPQNLTKTISKSDLNTTTGSDDFHSADEGNDENEDPNRTFEVPQKATEKGDSISTSFAKEKSFMSTQSTVSQENYIRALEQLLFEVDASYKKKLAASETLICRKTIENEQLKADLAAVEQASADQLQRHMRVKEKCILQAQNEEKLRKNNDDLHARHQEDLDRFDALHERSNRLVAKANEEIEKIEQETTVKIRCLEVDNKKKDLEMNSMREQIARLEKEKAELLTLCDELVNNVPR</sequence>
<evidence type="ECO:0000256" key="1">
    <source>
        <dbReference type="ARBA" id="ARBA00004245"/>
    </source>
</evidence>
<feature type="compositionally biased region" description="Basic and acidic residues" evidence="8">
    <location>
        <begin position="236"/>
        <end position="245"/>
    </location>
</feature>
<gene>
    <name evidence="10" type="ORF">OKIOD_LOCUS15183</name>
</gene>
<dbReference type="PANTHER" id="PTHR13924">
    <property type="entry name" value="TRANSFORMING ACIDIC COILED-COIL CONTAINING PROTEIN 1/2"/>
    <property type="match status" value="1"/>
</dbReference>
<evidence type="ECO:0000256" key="6">
    <source>
        <dbReference type="ARBA" id="ARBA00023212"/>
    </source>
</evidence>
<feature type="compositionally biased region" description="Polar residues" evidence="8">
    <location>
        <begin position="294"/>
        <end position="305"/>
    </location>
</feature>
<dbReference type="InterPro" id="IPR007707">
    <property type="entry name" value="TACC_C"/>
</dbReference>
<comment type="subcellular location">
    <subcellularLocation>
        <location evidence="1">Cytoplasm</location>
        <location evidence="1">Cytoskeleton</location>
    </subcellularLocation>
</comment>
<dbReference type="Proteomes" id="UP001158576">
    <property type="component" value="Chromosome 2"/>
</dbReference>
<feature type="region of interest" description="Disordered" evidence="8">
    <location>
        <begin position="196"/>
        <end position="479"/>
    </location>
</feature>
<feature type="domain" description="Transforming acidic coiled-coil-containing protein C-terminal" evidence="9">
    <location>
        <begin position="1021"/>
        <end position="1163"/>
    </location>
</feature>
<comment type="similarity">
    <text evidence="2">Belongs to the TACC family.</text>
</comment>
<feature type="compositionally biased region" description="Basic residues" evidence="8">
    <location>
        <begin position="782"/>
        <end position="798"/>
    </location>
</feature>
<feature type="compositionally biased region" description="Basic and acidic residues" evidence="8">
    <location>
        <begin position="379"/>
        <end position="400"/>
    </location>
</feature>
<name>A0ABN7T2Y8_OIKDI</name>
<feature type="compositionally biased region" description="Polar residues" evidence="8">
    <location>
        <begin position="422"/>
        <end position="435"/>
    </location>
</feature>
<feature type="compositionally biased region" description="Polar residues" evidence="8">
    <location>
        <begin position="932"/>
        <end position="951"/>
    </location>
</feature>
<feature type="region of interest" description="Disordered" evidence="8">
    <location>
        <begin position="917"/>
        <end position="983"/>
    </location>
</feature>
<evidence type="ECO:0000259" key="9">
    <source>
        <dbReference type="Pfam" id="PF05010"/>
    </source>
</evidence>
<feature type="compositionally biased region" description="Acidic residues" evidence="8">
    <location>
        <begin position="11"/>
        <end position="21"/>
    </location>
</feature>
<evidence type="ECO:0000256" key="3">
    <source>
        <dbReference type="ARBA" id="ARBA00022490"/>
    </source>
</evidence>
<evidence type="ECO:0000256" key="4">
    <source>
        <dbReference type="ARBA" id="ARBA00022553"/>
    </source>
</evidence>
<evidence type="ECO:0000256" key="2">
    <source>
        <dbReference type="ARBA" id="ARBA00009423"/>
    </source>
</evidence>
<evidence type="ECO:0000256" key="8">
    <source>
        <dbReference type="SAM" id="MobiDB-lite"/>
    </source>
</evidence>
<feature type="compositionally biased region" description="Polar residues" evidence="8">
    <location>
        <begin position="337"/>
        <end position="361"/>
    </location>
</feature>
<reference evidence="10 11" key="1">
    <citation type="submission" date="2021-04" db="EMBL/GenBank/DDBJ databases">
        <authorList>
            <person name="Bliznina A."/>
        </authorList>
    </citation>
    <scope>NUCLEOTIDE SEQUENCE [LARGE SCALE GENOMIC DNA]</scope>
</reference>
<feature type="compositionally biased region" description="Acidic residues" evidence="8">
    <location>
        <begin position="30"/>
        <end position="44"/>
    </location>
</feature>
<dbReference type="EMBL" id="OU015567">
    <property type="protein sequence ID" value="CAG5112175.1"/>
    <property type="molecule type" value="Genomic_DNA"/>
</dbReference>
<evidence type="ECO:0000256" key="5">
    <source>
        <dbReference type="ARBA" id="ARBA00023054"/>
    </source>
</evidence>
<organism evidence="10 11">
    <name type="scientific">Oikopleura dioica</name>
    <name type="common">Tunicate</name>
    <dbReference type="NCBI Taxonomy" id="34765"/>
    <lineage>
        <taxon>Eukaryota</taxon>
        <taxon>Metazoa</taxon>
        <taxon>Chordata</taxon>
        <taxon>Tunicata</taxon>
        <taxon>Appendicularia</taxon>
        <taxon>Copelata</taxon>
        <taxon>Oikopleuridae</taxon>
        <taxon>Oikopleura</taxon>
    </lineage>
</organism>
<evidence type="ECO:0000256" key="7">
    <source>
        <dbReference type="SAM" id="Coils"/>
    </source>
</evidence>
<feature type="coiled-coil region" evidence="7">
    <location>
        <begin position="1099"/>
        <end position="1165"/>
    </location>
</feature>
<keyword evidence="6" id="KW-0206">Cytoskeleton</keyword>
<keyword evidence="5 7" id="KW-0175">Coiled coil</keyword>
<evidence type="ECO:0000313" key="10">
    <source>
        <dbReference type="EMBL" id="CAG5112175.1"/>
    </source>
</evidence>
<keyword evidence="3" id="KW-0963">Cytoplasm</keyword>
<feature type="compositionally biased region" description="Basic and acidic residues" evidence="8">
    <location>
        <begin position="756"/>
        <end position="765"/>
    </location>
</feature>
<feature type="region of interest" description="Disordered" evidence="8">
    <location>
        <begin position="510"/>
        <end position="897"/>
    </location>
</feature>
<feature type="region of interest" description="Disordered" evidence="8">
    <location>
        <begin position="149"/>
        <end position="178"/>
    </location>
</feature>
<evidence type="ECO:0000313" key="11">
    <source>
        <dbReference type="Proteomes" id="UP001158576"/>
    </source>
</evidence>
<keyword evidence="11" id="KW-1185">Reference proteome</keyword>
<feature type="compositionally biased region" description="Basic and acidic residues" evidence="8">
    <location>
        <begin position="847"/>
        <end position="868"/>
    </location>
</feature>